<evidence type="ECO:0000256" key="2">
    <source>
        <dbReference type="ARBA" id="ARBA00022679"/>
    </source>
</evidence>
<dbReference type="InterPro" id="IPR037143">
    <property type="entry name" value="4-PPantetheinyl_Trfase_dom_sf"/>
</dbReference>
<comment type="caution">
    <text evidence="5">The sequence shown here is derived from an EMBL/GenBank/DDBJ whole genome shotgun (WGS) entry which is preliminary data.</text>
</comment>
<dbReference type="SUPFAM" id="SSF56214">
    <property type="entry name" value="4'-phosphopantetheinyl transferase"/>
    <property type="match status" value="2"/>
</dbReference>
<gene>
    <name evidence="5" type="ORF">ACFOVU_08480</name>
</gene>
<dbReference type="Gene3D" id="3.90.470.20">
    <property type="entry name" value="4'-phosphopantetheinyl transferase domain"/>
    <property type="match status" value="2"/>
</dbReference>
<feature type="region of interest" description="Disordered" evidence="3">
    <location>
        <begin position="72"/>
        <end position="92"/>
    </location>
</feature>
<evidence type="ECO:0000256" key="1">
    <source>
        <dbReference type="ARBA" id="ARBA00010990"/>
    </source>
</evidence>
<keyword evidence="6" id="KW-1185">Reference proteome</keyword>
<sequence>MNCDVWWAGPGQAIDALLGLLDDRERERHGRFRVQADRDRYVVAHALARLTVARAAGCDPRDVAFTLRCRGCERRPDPRPEPHGKPRPAGTAEGLEISISHSGARVVVALARGVEIGVDVEEVSGSRDIDGLAEYALTDPERADLAALPEADRAAGFFGYWARKEALLKSTGDGLSGGLANVAVNAPTEPAEVTAWNLPDAPEHVWLTDLDAGPAYRAALAALTPGPVAVTSHDGAQLLAL</sequence>
<dbReference type="PANTHER" id="PTHR12215:SF10">
    <property type="entry name" value="L-AMINOADIPATE-SEMIALDEHYDE DEHYDROGENASE-PHOSPHOPANTETHEINYL TRANSFERASE"/>
    <property type="match status" value="1"/>
</dbReference>
<evidence type="ECO:0000313" key="5">
    <source>
        <dbReference type="EMBL" id="MFC3995947.1"/>
    </source>
</evidence>
<dbReference type="Pfam" id="PF01648">
    <property type="entry name" value="ACPS"/>
    <property type="match status" value="1"/>
</dbReference>
<comment type="similarity">
    <text evidence="1">Belongs to the P-Pant transferase superfamily. Gsp/Sfp/HetI/AcpT family.</text>
</comment>
<reference evidence="6" key="1">
    <citation type="journal article" date="2019" name="Int. J. Syst. Evol. Microbiol.">
        <title>The Global Catalogue of Microorganisms (GCM) 10K type strain sequencing project: providing services to taxonomists for standard genome sequencing and annotation.</title>
        <authorList>
            <consortium name="The Broad Institute Genomics Platform"/>
            <consortium name="The Broad Institute Genome Sequencing Center for Infectious Disease"/>
            <person name="Wu L."/>
            <person name="Ma J."/>
        </authorList>
    </citation>
    <scope>NUCLEOTIDE SEQUENCE [LARGE SCALE GENOMIC DNA]</scope>
    <source>
        <strain evidence="6">TBRC 1826</strain>
    </source>
</reference>
<feature type="compositionally biased region" description="Basic and acidic residues" evidence="3">
    <location>
        <begin position="72"/>
        <end position="84"/>
    </location>
</feature>
<feature type="domain" description="4'-phosphopantetheinyl transferase" evidence="4">
    <location>
        <begin position="116"/>
        <end position="219"/>
    </location>
</feature>
<organism evidence="5 6">
    <name type="scientific">Nocardiopsis sediminis</name>
    <dbReference type="NCBI Taxonomy" id="1778267"/>
    <lineage>
        <taxon>Bacteria</taxon>
        <taxon>Bacillati</taxon>
        <taxon>Actinomycetota</taxon>
        <taxon>Actinomycetes</taxon>
        <taxon>Streptosporangiales</taxon>
        <taxon>Nocardiopsidaceae</taxon>
        <taxon>Nocardiopsis</taxon>
    </lineage>
</organism>
<evidence type="ECO:0000313" key="6">
    <source>
        <dbReference type="Proteomes" id="UP001595847"/>
    </source>
</evidence>
<name>A0ABV8FIJ2_9ACTN</name>
<keyword evidence="2 5" id="KW-0808">Transferase</keyword>
<dbReference type="EMBL" id="JBHSBH010000005">
    <property type="protein sequence ID" value="MFC3995947.1"/>
    <property type="molecule type" value="Genomic_DNA"/>
</dbReference>
<evidence type="ECO:0000256" key="3">
    <source>
        <dbReference type="SAM" id="MobiDB-lite"/>
    </source>
</evidence>
<dbReference type="PANTHER" id="PTHR12215">
    <property type="entry name" value="PHOSPHOPANTETHEINE TRANSFERASE"/>
    <property type="match status" value="1"/>
</dbReference>
<dbReference type="InterPro" id="IPR008278">
    <property type="entry name" value="4-PPantetheinyl_Trfase_dom"/>
</dbReference>
<proteinExistence type="inferred from homology"/>
<dbReference type="InterPro" id="IPR050559">
    <property type="entry name" value="P-Pant_transferase_sf"/>
</dbReference>
<dbReference type="Proteomes" id="UP001595847">
    <property type="component" value="Unassembled WGS sequence"/>
</dbReference>
<dbReference type="GO" id="GO:0016740">
    <property type="term" value="F:transferase activity"/>
    <property type="evidence" value="ECO:0007669"/>
    <property type="project" value="UniProtKB-KW"/>
</dbReference>
<evidence type="ECO:0000259" key="4">
    <source>
        <dbReference type="Pfam" id="PF01648"/>
    </source>
</evidence>
<protein>
    <submittedName>
        <fullName evidence="5">4'-phosphopantetheinyl transferase family protein</fullName>
    </submittedName>
</protein>
<dbReference type="RefSeq" id="WP_378531554.1">
    <property type="nucleotide sequence ID" value="NZ_JBHSBH010000005.1"/>
</dbReference>
<accession>A0ABV8FIJ2</accession>